<keyword evidence="2" id="KW-1185">Reference proteome</keyword>
<dbReference type="GeneID" id="69987062"/>
<gene>
    <name evidence="1" type="ORF">P4B07_31875</name>
</gene>
<dbReference type="EMBL" id="CP121310">
    <property type="protein sequence ID" value="WFP94410.1"/>
    <property type="molecule type" value="Genomic_DNA"/>
</dbReference>
<proteinExistence type="predicted"/>
<keyword evidence="1" id="KW-0614">Plasmid</keyword>
<protein>
    <submittedName>
        <fullName evidence="1">Uncharacterized protein</fullName>
    </submittedName>
</protein>
<dbReference type="Proteomes" id="UP001214094">
    <property type="component" value="Plasmid unnamedB"/>
</dbReference>
<sequence>MLQLKDKAAIVFGRPIITKQRQIALKVHRRAGMNEGRFGCGKSFQLRDQTARQVRACFAQVSLRASGEPEARARCLIRIGACSKQCVEVYFQPMACWYHEAIAQ</sequence>
<reference evidence="1 2" key="1">
    <citation type="submission" date="2023-03" db="EMBL/GenBank/DDBJ databases">
        <title>Comparative genome and transcriptome analysis combination mining strategies for increasing vitamin B12 production of Ensifer adhaerens strain.</title>
        <authorList>
            <person name="Yongheng L."/>
        </authorList>
    </citation>
    <scope>NUCLEOTIDE SEQUENCE [LARGE SCALE GENOMIC DNA]</scope>
    <source>
        <strain evidence="1 2">Casida A-T305</strain>
        <plasmid evidence="1 2">unnamedB</plasmid>
    </source>
</reference>
<name>A0ABY8HSA1_ENSAD</name>
<geneLocation type="plasmid" evidence="1 2">
    <name>unnamedB</name>
</geneLocation>
<dbReference type="RefSeq" id="WP_234798824.1">
    <property type="nucleotide sequence ID" value="NZ_CP015882.1"/>
</dbReference>
<organism evidence="1 2">
    <name type="scientific">Ensifer adhaerens</name>
    <name type="common">Sinorhizobium morelense</name>
    <dbReference type="NCBI Taxonomy" id="106592"/>
    <lineage>
        <taxon>Bacteria</taxon>
        <taxon>Pseudomonadati</taxon>
        <taxon>Pseudomonadota</taxon>
        <taxon>Alphaproteobacteria</taxon>
        <taxon>Hyphomicrobiales</taxon>
        <taxon>Rhizobiaceae</taxon>
        <taxon>Sinorhizobium/Ensifer group</taxon>
        <taxon>Ensifer</taxon>
    </lineage>
</organism>
<evidence type="ECO:0000313" key="2">
    <source>
        <dbReference type="Proteomes" id="UP001214094"/>
    </source>
</evidence>
<evidence type="ECO:0000313" key="1">
    <source>
        <dbReference type="EMBL" id="WFP94410.1"/>
    </source>
</evidence>
<accession>A0ABY8HSA1</accession>